<organism evidence="2 3">
    <name type="scientific">Pholiota conissans</name>
    <dbReference type="NCBI Taxonomy" id="109636"/>
    <lineage>
        <taxon>Eukaryota</taxon>
        <taxon>Fungi</taxon>
        <taxon>Dikarya</taxon>
        <taxon>Basidiomycota</taxon>
        <taxon>Agaricomycotina</taxon>
        <taxon>Agaricomycetes</taxon>
        <taxon>Agaricomycetidae</taxon>
        <taxon>Agaricales</taxon>
        <taxon>Agaricineae</taxon>
        <taxon>Strophariaceae</taxon>
        <taxon>Pholiota</taxon>
    </lineage>
</organism>
<evidence type="ECO:0000313" key="2">
    <source>
        <dbReference type="EMBL" id="KAF9479951.1"/>
    </source>
</evidence>
<name>A0A9P5Z338_9AGAR</name>
<keyword evidence="3" id="KW-1185">Reference proteome</keyword>
<comment type="caution">
    <text evidence="2">The sequence shown here is derived from an EMBL/GenBank/DDBJ whole genome shotgun (WGS) entry which is preliminary data.</text>
</comment>
<sequence length="185" mass="20252">MHKHKYIRESKETDAKWVEKVDSREHEIRDWVKRKEKETTDREKRIVLSSGVEEDGGSGDVSLDGPRDEGSDGGAGRSDAGDVVCKILSPSPSPTILRLLATRLSASKKRTERDGGRLCSARIESSLLCFSAESAVPGLHPAQGDDNPRPASSNFVVVLVVDDVEICMDLFLISTFSSATYVIAY</sequence>
<proteinExistence type="predicted"/>
<protein>
    <submittedName>
        <fullName evidence="2">Uncharacterized protein</fullName>
    </submittedName>
</protein>
<dbReference type="EMBL" id="MU155203">
    <property type="protein sequence ID" value="KAF9479951.1"/>
    <property type="molecule type" value="Genomic_DNA"/>
</dbReference>
<evidence type="ECO:0000256" key="1">
    <source>
        <dbReference type="SAM" id="MobiDB-lite"/>
    </source>
</evidence>
<dbReference type="Proteomes" id="UP000807469">
    <property type="component" value="Unassembled WGS sequence"/>
</dbReference>
<dbReference type="AlphaFoldDB" id="A0A9P5Z338"/>
<evidence type="ECO:0000313" key="3">
    <source>
        <dbReference type="Proteomes" id="UP000807469"/>
    </source>
</evidence>
<reference evidence="2" key="1">
    <citation type="submission" date="2020-11" db="EMBL/GenBank/DDBJ databases">
        <authorList>
            <consortium name="DOE Joint Genome Institute"/>
            <person name="Ahrendt S."/>
            <person name="Riley R."/>
            <person name="Andreopoulos W."/>
            <person name="Labutti K."/>
            <person name="Pangilinan J."/>
            <person name="Ruiz-Duenas F.J."/>
            <person name="Barrasa J.M."/>
            <person name="Sanchez-Garcia M."/>
            <person name="Camarero S."/>
            <person name="Miyauchi S."/>
            <person name="Serrano A."/>
            <person name="Linde D."/>
            <person name="Babiker R."/>
            <person name="Drula E."/>
            <person name="Ayuso-Fernandez I."/>
            <person name="Pacheco R."/>
            <person name="Padilla G."/>
            <person name="Ferreira P."/>
            <person name="Barriuso J."/>
            <person name="Kellner H."/>
            <person name="Castanera R."/>
            <person name="Alfaro M."/>
            <person name="Ramirez L."/>
            <person name="Pisabarro A.G."/>
            <person name="Kuo A."/>
            <person name="Tritt A."/>
            <person name="Lipzen A."/>
            <person name="He G."/>
            <person name="Yan M."/>
            <person name="Ng V."/>
            <person name="Cullen D."/>
            <person name="Martin F."/>
            <person name="Rosso M.-N."/>
            <person name="Henrissat B."/>
            <person name="Hibbett D."/>
            <person name="Martinez A.T."/>
            <person name="Grigoriev I.V."/>
        </authorList>
    </citation>
    <scope>NUCLEOTIDE SEQUENCE</scope>
    <source>
        <strain evidence="2">CIRM-BRFM 674</strain>
    </source>
</reference>
<feature type="region of interest" description="Disordered" evidence="1">
    <location>
        <begin position="33"/>
        <end position="79"/>
    </location>
</feature>
<feature type="region of interest" description="Disordered" evidence="1">
    <location>
        <begin position="1"/>
        <end position="20"/>
    </location>
</feature>
<accession>A0A9P5Z338</accession>
<gene>
    <name evidence="2" type="ORF">BDN70DRAFT_894566</name>
</gene>
<feature type="compositionally biased region" description="Basic and acidic residues" evidence="1">
    <location>
        <begin position="33"/>
        <end position="46"/>
    </location>
</feature>
<feature type="compositionally biased region" description="Basic and acidic residues" evidence="1">
    <location>
        <begin position="7"/>
        <end position="20"/>
    </location>
</feature>